<feature type="transmembrane region" description="Helical" evidence="1">
    <location>
        <begin position="21"/>
        <end position="40"/>
    </location>
</feature>
<feature type="transmembrane region" description="Helical" evidence="1">
    <location>
        <begin position="97"/>
        <end position="127"/>
    </location>
</feature>
<keyword evidence="1" id="KW-1133">Transmembrane helix</keyword>
<dbReference type="RefSeq" id="XP_024674120.1">
    <property type="nucleotide sequence ID" value="XM_024811827.1"/>
</dbReference>
<name>A0A2I2FHJ4_ASPCN</name>
<evidence type="ECO:0000313" key="2">
    <source>
        <dbReference type="EMBL" id="PLB40108.1"/>
    </source>
</evidence>
<keyword evidence="1" id="KW-0812">Transmembrane</keyword>
<dbReference type="AlphaFoldDB" id="A0A2I2FHJ4"/>
<dbReference type="Proteomes" id="UP000234585">
    <property type="component" value="Unassembled WGS sequence"/>
</dbReference>
<evidence type="ECO:0000256" key="1">
    <source>
        <dbReference type="SAM" id="Phobius"/>
    </source>
</evidence>
<accession>A0A2I2FHJ4</accession>
<keyword evidence="1" id="KW-0472">Membrane</keyword>
<dbReference type="EMBL" id="KZ559126">
    <property type="protein sequence ID" value="PLB40108.1"/>
    <property type="molecule type" value="Genomic_DNA"/>
</dbReference>
<keyword evidence="3" id="KW-1185">Reference proteome</keyword>
<proteinExistence type="predicted"/>
<reference evidence="2 3" key="1">
    <citation type="submission" date="2017-12" db="EMBL/GenBank/DDBJ databases">
        <authorList>
            <consortium name="DOE Joint Genome Institute"/>
            <person name="Haridas S."/>
            <person name="Kjaerbolling I."/>
            <person name="Vesth T.C."/>
            <person name="Frisvad J.C."/>
            <person name="Nybo J.L."/>
            <person name="Theobald S."/>
            <person name="Kuo A."/>
            <person name="Bowyer P."/>
            <person name="Matsuda Y."/>
            <person name="Mondo S."/>
            <person name="Lyhne E.K."/>
            <person name="Kogle M.E."/>
            <person name="Clum A."/>
            <person name="Lipzen A."/>
            <person name="Salamov A."/>
            <person name="Ngan C.Y."/>
            <person name="Daum C."/>
            <person name="Chiniquy J."/>
            <person name="Barry K."/>
            <person name="LaButti K."/>
            <person name="Simmons B.A."/>
            <person name="Magnuson J.K."/>
            <person name="Mortensen U.H."/>
            <person name="Larsen T.O."/>
            <person name="Grigoriev I.V."/>
            <person name="Baker S.E."/>
            <person name="Andersen M.R."/>
            <person name="Nordberg H.P."/>
            <person name="Cantor M.N."/>
            <person name="Hua S.X."/>
        </authorList>
    </citation>
    <scope>NUCLEOTIDE SEQUENCE [LARGE SCALE GENOMIC DNA]</scope>
    <source>
        <strain evidence="2 3">CBS 102.13</strain>
    </source>
</reference>
<sequence>MLQPSGQDGRTDQLTNIIGQTLTAFSCGWAYCFFPFPLIPNAFAVGWERFFSLGGSPASFLIFSFFSFFCKSLCACVCHPDIALVEWKMLLDIQSGWLLVSFASLNLPFILWSFLFFLVLGFVLIYLRSSDLYLHIYLIFRV</sequence>
<gene>
    <name evidence="2" type="ORF">BDW47DRAFT_102253</name>
</gene>
<dbReference type="GeneID" id="36518987"/>
<protein>
    <submittedName>
        <fullName evidence="2">Uncharacterized protein</fullName>
    </submittedName>
</protein>
<organism evidence="2 3">
    <name type="scientific">Aspergillus candidus</name>
    <dbReference type="NCBI Taxonomy" id="41067"/>
    <lineage>
        <taxon>Eukaryota</taxon>
        <taxon>Fungi</taxon>
        <taxon>Dikarya</taxon>
        <taxon>Ascomycota</taxon>
        <taxon>Pezizomycotina</taxon>
        <taxon>Eurotiomycetes</taxon>
        <taxon>Eurotiomycetidae</taxon>
        <taxon>Eurotiales</taxon>
        <taxon>Aspergillaceae</taxon>
        <taxon>Aspergillus</taxon>
        <taxon>Aspergillus subgen. Circumdati</taxon>
    </lineage>
</organism>
<evidence type="ECO:0000313" key="3">
    <source>
        <dbReference type="Proteomes" id="UP000234585"/>
    </source>
</evidence>
<dbReference type="OrthoDB" id="10499514at2759"/>